<keyword evidence="1" id="KW-0945">Host-virus interaction</keyword>
<gene>
    <name evidence="4" type="ORF">E1269_13040</name>
</gene>
<evidence type="ECO:0000256" key="2">
    <source>
        <dbReference type="SAM" id="MobiDB-lite"/>
    </source>
</evidence>
<comment type="caution">
    <text evidence="4">The sequence shown here is derived from an EMBL/GenBank/DDBJ whole genome shotgun (WGS) entry which is preliminary data.</text>
</comment>
<evidence type="ECO:0000256" key="3">
    <source>
        <dbReference type="SAM" id="SignalP"/>
    </source>
</evidence>
<protein>
    <submittedName>
        <fullName evidence="4">Uncharacterized protein</fullName>
    </submittedName>
</protein>
<feature type="signal peptide" evidence="3">
    <location>
        <begin position="1"/>
        <end position="26"/>
    </location>
</feature>
<name>A0A4R5DGP9_9ACTN</name>
<dbReference type="EMBL" id="SMKZ01000016">
    <property type="protein sequence ID" value="TDE09895.1"/>
    <property type="molecule type" value="Genomic_DNA"/>
</dbReference>
<feature type="chain" id="PRO_5020325225" evidence="3">
    <location>
        <begin position="27"/>
        <end position="668"/>
    </location>
</feature>
<evidence type="ECO:0000313" key="5">
    <source>
        <dbReference type="Proteomes" id="UP000294739"/>
    </source>
</evidence>
<feature type="region of interest" description="Disordered" evidence="2">
    <location>
        <begin position="555"/>
        <end position="601"/>
    </location>
</feature>
<dbReference type="RefSeq" id="WP_131895110.1">
    <property type="nucleotide sequence ID" value="NZ_SMKZ01000016.1"/>
</dbReference>
<dbReference type="PANTHER" id="PTHR13037:SF24">
    <property type="entry name" value="POLYCOMB PROTEIN PCL-RELATED"/>
    <property type="match status" value="1"/>
</dbReference>
<sequence>MHAKRGWAAAVVAVLAVTGCAGPAQQVEVDVRGELAQLGLDQASLAAGVVALPPYLAGGEDGPPANWVVNPRLSDQPEPAAEGSAACPFTDPRQQVVAALESPVAPPAVGEYRFFAEGRHEAVSTDGGEYAVMPAEMTRTVSNLRLGAGGTSYDFDLVVEAPHGTTTTTYRVVLDDASVVRPDVPRPVNVGEPPPSLDPSAFPPVVGTTRVGTPAQPGMYVMSMAADGGEPVPFNAGQGMLLVRWPAYAGDTFHGQATVGTGDAAQHVAYTSTVLDDGVVEACGTRLDSLPVQISATVAPLAGDGPSASVDAVYNVATQFGGVIVADSRTTAVGSDATSSVEQTISARMVGAPRPPGPPPPPAGCPADAVGGPALPAVDRIAAPPVEATYVMRTPSVGFAVSTYTVNGVSPDAGKFPTTMVRTVRNVRWDPTGREYFEYEVADDLGGSVTVTTYRVVPGPAAGTEPPPARPEPGAPGIYLVSTLHPDGHTVTYNDGDGLLIVPFPVAGSAAAEYVSVGTDGTGDVVAASYLSPNTVVEVCGTPVETWTVDVVISPGTEPAPKPPPQEYIDTRLLPPEEPTPPEATAAPPEPPLPSAPAAGPRSGLALMRSYTDLLHDQGHVETSYALALAPALGGLPVAYRSTVSSVDRVETFQQNLAYTLASRPEVP</sequence>
<accession>A0A4R5DGP9</accession>
<reference evidence="4 5" key="1">
    <citation type="submission" date="2019-03" db="EMBL/GenBank/DDBJ databases">
        <title>Draft genome sequences of novel Actinobacteria.</title>
        <authorList>
            <person name="Sahin N."/>
            <person name="Ay H."/>
            <person name="Saygin H."/>
        </authorList>
    </citation>
    <scope>NUCLEOTIDE SEQUENCE [LARGE SCALE GENOMIC DNA]</scope>
    <source>
        <strain evidence="4 5">5K138</strain>
    </source>
</reference>
<evidence type="ECO:0000256" key="1">
    <source>
        <dbReference type="ARBA" id="ARBA00022581"/>
    </source>
</evidence>
<evidence type="ECO:0000313" key="4">
    <source>
        <dbReference type="EMBL" id="TDE09895.1"/>
    </source>
</evidence>
<keyword evidence="5" id="KW-1185">Reference proteome</keyword>
<dbReference type="AlphaFoldDB" id="A0A4R5DGP9"/>
<feature type="compositionally biased region" description="Pro residues" evidence="2">
    <location>
        <begin position="576"/>
        <end position="595"/>
    </location>
</feature>
<proteinExistence type="predicted"/>
<dbReference type="InParanoid" id="A0A4R5DGP9"/>
<keyword evidence="3" id="KW-0732">Signal</keyword>
<dbReference type="PANTHER" id="PTHR13037">
    <property type="entry name" value="FORMIN"/>
    <property type="match status" value="1"/>
</dbReference>
<dbReference type="PROSITE" id="PS51257">
    <property type="entry name" value="PROKAR_LIPOPROTEIN"/>
    <property type="match status" value="1"/>
</dbReference>
<organism evidence="4 5">
    <name type="scientific">Jiangella asiatica</name>
    <dbReference type="NCBI Taxonomy" id="2530372"/>
    <lineage>
        <taxon>Bacteria</taxon>
        <taxon>Bacillati</taxon>
        <taxon>Actinomycetota</taxon>
        <taxon>Actinomycetes</taxon>
        <taxon>Jiangellales</taxon>
        <taxon>Jiangellaceae</taxon>
        <taxon>Jiangella</taxon>
    </lineage>
</organism>
<dbReference type="Proteomes" id="UP000294739">
    <property type="component" value="Unassembled WGS sequence"/>
</dbReference>